<gene>
    <name evidence="2" type="ORF">LAQU0_S06e00386g</name>
</gene>
<proteinExistence type="predicted"/>
<name>A0A0P1KS53_9SACH</name>
<evidence type="ECO:0000256" key="1">
    <source>
        <dbReference type="SAM" id="MobiDB-lite"/>
    </source>
</evidence>
<protein>
    <submittedName>
        <fullName evidence="2">LAQU0S06e00386g1_1</fullName>
    </submittedName>
</protein>
<reference evidence="3" key="1">
    <citation type="submission" date="2015-10" db="EMBL/GenBank/DDBJ databases">
        <authorList>
            <person name="Devillers H."/>
        </authorList>
    </citation>
    <scope>NUCLEOTIDE SEQUENCE [LARGE SCALE GENOMIC DNA]</scope>
</reference>
<sequence>MANSNCRGARYVLPHDENELLVLGTAGTAKVPPNKKTYLRESVASDYQYELQTLDTNTGSSVAPIVQATPAVGLSINGMRVPKPLSSKDRPSASTFIKNPVGPTSITNTEEERSTRNLLQPFIPIAVRSNELLPDGEILDLSPLENELPLSVDFPPFFHLDEYEKPLDRDDYEGLCLAALQDEFARKATGEGPVFDRQLEMEEKRCQLSLFEYPLYYLFGIDRTGYFELKEERDRFQSCPWFRFANTKKLDDPENLGSESASIAASTDFSSEYLS</sequence>
<dbReference type="Proteomes" id="UP000236544">
    <property type="component" value="Unassembled WGS sequence"/>
</dbReference>
<dbReference type="OrthoDB" id="6067455at2759"/>
<dbReference type="EMBL" id="LN890530">
    <property type="protein sequence ID" value="CUS22541.1"/>
    <property type="molecule type" value="Genomic_DNA"/>
</dbReference>
<feature type="compositionally biased region" description="Polar residues" evidence="1">
    <location>
        <begin position="92"/>
        <end position="108"/>
    </location>
</feature>
<evidence type="ECO:0000313" key="3">
    <source>
        <dbReference type="Proteomes" id="UP000236544"/>
    </source>
</evidence>
<accession>A0A0P1KS53</accession>
<dbReference type="AlphaFoldDB" id="A0A0P1KS53"/>
<keyword evidence="3" id="KW-1185">Reference proteome</keyword>
<organism evidence="2 3">
    <name type="scientific">Lachancea quebecensis</name>
    <dbReference type="NCBI Taxonomy" id="1654605"/>
    <lineage>
        <taxon>Eukaryota</taxon>
        <taxon>Fungi</taxon>
        <taxon>Dikarya</taxon>
        <taxon>Ascomycota</taxon>
        <taxon>Saccharomycotina</taxon>
        <taxon>Saccharomycetes</taxon>
        <taxon>Saccharomycetales</taxon>
        <taxon>Saccharomycetaceae</taxon>
        <taxon>Lachancea</taxon>
    </lineage>
</organism>
<feature type="region of interest" description="Disordered" evidence="1">
    <location>
        <begin position="83"/>
        <end position="113"/>
    </location>
</feature>
<evidence type="ECO:0000313" key="2">
    <source>
        <dbReference type="EMBL" id="CUS22541.1"/>
    </source>
</evidence>